<comment type="caution">
    <text evidence="3">The sequence shown here is derived from an EMBL/GenBank/DDBJ whole genome shotgun (WGS) entry which is preliminary data.</text>
</comment>
<accession>A0AAD5UK60</accession>
<keyword evidence="1" id="KW-0472">Membrane</keyword>
<sequence>MMKKYLLFLAIAVILAGIAGIIGHGVIFANQSGIILNTYVPCWFSGIFAFAGLCLLYLLIKPTVFLMKPFYFYTEVAFNLVYFLAVLVCLVCYAIVGDWNAFAWLIVTLVPILVSFYYLLNFRNDEKVHPEGERPGCLFQFASIVFSMFKFFAVFFLGLLCAGAVEATIANSFTPPSGSKTVSVLFDGAGKSANLELYCIGTTNSTLPTIFLVADSAHGIVDFYGLQYYLNSIGGTSRRVCSYDNIGFGWSQDSISGEFTDYEFFYRLLQASGEPQPWHVVAWGGGGSTATAIVTNHTSSIKSVTFVEAYPPGIEFNYYGVNNSLSHQQVLDYRANQLAGRVALAQIILDMAIPWGLMSLFFPTSPQDPNYYPPDKWKEYRVQLWKSKSWITQLQGLKYLQSANDAADPLNAYGPLPPAVPVFGVYCSVPASCYTAKDDVVQKDYYNQQKFAMVRALSATAVFVNNTDCDCALSLPVAKAQFTATSILSLYASINA</sequence>
<organism evidence="3 4">
    <name type="scientific">Boothiomyces macroporosus</name>
    <dbReference type="NCBI Taxonomy" id="261099"/>
    <lineage>
        <taxon>Eukaryota</taxon>
        <taxon>Fungi</taxon>
        <taxon>Fungi incertae sedis</taxon>
        <taxon>Chytridiomycota</taxon>
        <taxon>Chytridiomycota incertae sedis</taxon>
        <taxon>Chytridiomycetes</taxon>
        <taxon>Rhizophydiales</taxon>
        <taxon>Terramycetaceae</taxon>
        <taxon>Boothiomyces</taxon>
    </lineage>
</organism>
<feature type="domain" description="AB hydrolase-1" evidence="2">
    <location>
        <begin position="221"/>
        <end position="335"/>
    </location>
</feature>
<keyword evidence="4" id="KW-1185">Reference proteome</keyword>
<evidence type="ECO:0000313" key="3">
    <source>
        <dbReference type="EMBL" id="KAJ3257095.1"/>
    </source>
</evidence>
<proteinExistence type="predicted"/>
<evidence type="ECO:0000256" key="1">
    <source>
        <dbReference type="SAM" id="Phobius"/>
    </source>
</evidence>
<feature type="transmembrane region" description="Helical" evidence="1">
    <location>
        <begin position="102"/>
        <end position="120"/>
    </location>
</feature>
<evidence type="ECO:0000313" key="4">
    <source>
        <dbReference type="Proteomes" id="UP001210925"/>
    </source>
</evidence>
<dbReference type="SUPFAM" id="SSF53474">
    <property type="entry name" value="alpha/beta-Hydrolases"/>
    <property type="match status" value="1"/>
</dbReference>
<feature type="transmembrane region" description="Helical" evidence="1">
    <location>
        <begin position="141"/>
        <end position="165"/>
    </location>
</feature>
<dbReference type="EMBL" id="JADGKB010000042">
    <property type="protein sequence ID" value="KAJ3257095.1"/>
    <property type="molecule type" value="Genomic_DNA"/>
</dbReference>
<dbReference type="Proteomes" id="UP001210925">
    <property type="component" value="Unassembled WGS sequence"/>
</dbReference>
<feature type="transmembrane region" description="Helical" evidence="1">
    <location>
        <begin position="38"/>
        <end position="60"/>
    </location>
</feature>
<reference evidence="3" key="1">
    <citation type="submission" date="2020-05" db="EMBL/GenBank/DDBJ databases">
        <title>Phylogenomic resolution of chytrid fungi.</title>
        <authorList>
            <person name="Stajich J.E."/>
            <person name="Amses K."/>
            <person name="Simmons R."/>
            <person name="Seto K."/>
            <person name="Myers J."/>
            <person name="Bonds A."/>
            <person name="Quandt C.A."/>
            <person name="Barry K."/>
            <person name="Liu P."/>
            <person name="Grigoriev I."/>
            <person name="Longcore J.E."/>
            <person name="James T.Y."/>
        </authorList>
    </citation>
    <scope>NUCLEOTIDE SEQUENCE</scope>
    <source>
        <strain evidence="3">PLAUS21</strain>
    </source>
</reference>
<dbReference type="Gene3D" id="3.40.50.1820">
    <property type="entry name" value="alpha/beta hydrolase"/>
    <property type="match status" value="1"/>
</dbReference>
<name>A0AAD5UK60_9FUNG</name>
<dbReference type="AlphaFoldDB" id="A0AAD5UK60"/>
<dbReference type="Pfam" id="PF00561">
    <property type="entry name" value="Abhydrolase_1"/>
    <property type="match status" value="1"/>
</dbReference>
<keyword evidence="1" id="KW-0812">Transmembrane</keyword>
<dbReference type="InterPro" id="IPR000073">
    <property type="entry name" value="AB_hydrolase_1"/>
</dbReference>
<gene>
    <name evidence="3" type="ORF">HK103_004923</name>
</gene>
<protein>
    <recommendedName>
        <fullName evidence="2">AB hydrolase-1 domain-containing protein</fullName>
    </recommendedName>
</protein>
<feature type="transmembrane region" description="Helical" evidence="1">
    <location>
        <begin position="72"/>
        <end position="96"/>
    </location>
</feature>
<evidence type="ECO:0000259" key="2">
    <source>
        <dbReference type="Pfam" id="PF00561"/>
    </source>
</evidence>
<dbReference type="InterPro" id="IPR029058">
    <property type="entry name" value="AB_hydrolase_fold"/>
</dbReference>
<keyword evidence="1" id="KW-1133">Transmembrane helix</keyword>